<dbReference type="InterPro" id="IPR004305">
    <property type="entry name" value="Thiaminase-2/PQQC"/>
</dbReference>
<dbReference type="Gene3D" id="1.20.910.10">
    <property type="entry name" value="Heme oxygenase-like"/>
    <property type="match status" value="1"/>
</dbReference>
<evidence type="ECO:0000313" key="3">
    <source>
        <dbReference type="Proteomes" id="UP000184073"/>
    </source>
</evidence>
<dbReference type="PANTHER" id="PTHR41813:SF2">
    <property type="entry name" value="REGULATOR PAB1642, PUTATIVE (AFU_ORTHOLOGUE AFUA_3G11955)-RELATED"/>
    <property type="match status" value="1"/>
</dbReference>
<dbReference type="PANTHER" id="PTHR41813">
    <property type="entry name" value="REGULATOR PAB1642, PUTATIVE (AFU_ORTHOLOGUE AFUA_3G11955)-RELATED"/>
    <property type="match status" value="1"/>
</dbReference>
<dbReference type="VEuPathDB" id="FungiDB:ASPVEDRAFT_127099"/>
<dbReference type="STRING" id="1036611.A0A1L9PFH7"/>
<dbReference type="SUPFAM" id="SSF48613">
    <property type="entry name" value="Heme oxygenase-like"/>
    <property type="match status" value="1"/>
</dbReference>
<dbReference type="CDD" id="cd19357">
    <property type="entry name" value="TenA_E_At3g16990-like"/>
    <property type="match status" value="1"/>
</dbReference>
<sequence length="259" mass="28669">MQNLTTHLPTTTPTSLHRATTHPFLRRAGSGQIPKPLLSQWLSQDRLYAQSYVRFIGLLLAKVHLPRTPSPANDENGKAIQEKILDILISALTNIRTELGFFEDVAREYELDLNTPLAGLEGYEGRFSAGPITQGYIDMFVSAGSAGTSLLEGLVVLWATEVCYLRAWRGAAVYLDRGSGGDGDGDGGDLDGGALRKRFIPNWASEEFGVFVQEIGDVVDELGMVELQGGKDGEDALAKCERWWRQVVWLEERFWPDVE</sequence>
<keyword evidence="3" id="KW-1185">Reference proteome</keyword>
<evidence type="ECO:0000259" key="1">
    <source>
        <dbReference type="Pfam" id="PF03070"/>
    </source>
</evidence>
<reference evidence="3" key="1">
    <citation type="journal article" date="2017" name="Genome Biol.">
        <title>Comparative genomics reveals high biological diversity and specific adaptations in the industrially and medically important fungal genus Aspergillus.</title>
        <authorList>
            <person name="de Vries R.P."/>
            <person name="Riley R."/>
            <person name="Wiebenga A."/>
            <person name="Aguilar-Osorio G."/>
            <person name="Amillis S."/>
            <person name="Uchima C.A."/>
            <person name="Anderluh G."/>
            <person name="Asadollahi M."/>
            <person name="Askin M."/>
            <person name="Barry K."/>
            <person name="Battaglia E."/>
            <person name="Bayram O."/>
            <person name="Benocci T."/>
            <person name="Braus-Stromeyer S.A."/>
            <person name="Caldana C."/>
            <person name="Canovas D."/>
            <person name="Cerqueira G.C."/>
            <person name="Chen F."/>
            <person name="Chen W."/>
            <person name="Choi C."/>
            <person name="Clum A."/>
            <person name="Dos Santos R.A."/>
            <person name="Damasio A.R."/>
            <person name="Diallinas G."/>
            <person name="Emri T."/>
            <person name="Fekete E."/>
            <person name="Flipphi M."/>
            <person name="Freyberg S."/>
            <person name="Gallo A."/>
            <person name="Gournas C."/>
            <person name="Habgood R."/>
            <person name="Hainaut M."/>
            <person name="Harispe M.L."/>
            <person name="Henrissat B."/>
            <person name="Hilden K.S."/>
            <person name="Hope R."/>
            <person name="Hossain A."/>
            <person name="Karabika E."/>
            <person name="Karaffa L."/>
            <person name="Karanyi Z."/>
            <person name="Krasevec N."/>
            <person name="Kuo A."/>
            <person name="Kusch H."/>
            <person name="LaButti K."/>
            <person name="Lagendijk E.L."/>
            <person name="Lapidus A."/>
            <person name="Levasseur A."/>
            <person name="Lindquist E."/>
            <person name="Lipzen A."/>
            <person name="Logrieco A.F."/>
            <person name="MacCabe A."/>
            <person name="Maekelae M.R."/>
            <person name="Malavazi I."/>
            <person name="Melin P."/>
            <person name="Meyer V."/>
            <person name="Mielnichuk N."/>
            <person name="Miskei M."/>
            <person name="Molnar A.P."/>
            <person name="Mule G."/>
            <person name="Ngan C.Y."/>
            <person name="Orejas M."/>
            <person name="Orosz E."/>
            <person name="Ouedraogo J.P."/>
            <person name="Overkamp K.M."/>
            <person name="Park H.-S."/>
            <person name="Perrone G."/>
            <person name="Piumi F."/>
            <person name="Punt P.J."/>
            <person name="Ram A.F."/>
            <person name="Ramon A."/>
            <person name="Rauscher S."/>
            <person name="Record E."/>
            <person name="Riano-Pachon D.M."/>
            <person name="Robert V."/>
            <person name="Roehrig J."/>
            <person name="Ruller R."/>
            <person name="Salamov A."/>
            <person name="Salih N.S."/>
            <person name="Samson R.A."/>
            <person name="Sandor E."/>
            <person name="Sanguinetti M."/>
            <person name="Schuetze T."/>
            <person name="Sepcic K."/>
            <person name="Shelest E."/>
            <person name="Sherlock G."/>
            <person name="Sophianopoulou V."/>
            <person name="Squina F.M."/>
            <person name="Sun H."/>
            <person name="Susca A."/>
            <person name="Todd R.B."/>
            <person name="Tsang A."/>
            <person name="Unkles S.E."/>
            <person name="van de Wiele N."/>
            <person name="van Rossen-Uffink D."/>
            <person name="Oliveira J.V."/>
            <person name="Vesth T.C."/>
            <person name="Visser J."/>
            <person name="Yu J.-H."/>
            <person name="Zhou M."/>
            <person name="Andersen M.R."/>
            <person name="Archer D.B."/>
            <person name="Baker S.E."/>
            <person name="Benoit I."/>
            <person name="Brakhage A.A."/>
            <person name="Braus G.H."/>
            <person name="Fischer R."/>
            <person name="Frisvad J.C."/>
            <person name="Goldman G.H."/>
            <person name="Houbraken J."/>
            <person name="Oakley B."/>
            <person name="Pocsi I."/>
            <person name="Scazzocchio C."/>
            <person name="Seiboth B."/>
            <person name="vanKuyk P.A."/>
            <person name="Wortman J."/>
            <person name="Dyer P.S."/>
            <person name="Grigoriev I.V."/>
        </authorList>
    </citation>
    <scope>NUCLEOTIDE SEQUENCE [LARGE SCALE GENOMIC DNA]</scope>
    <source>
        <strain evidence="3">CBS 583.65</strain>
    </source>
</reference>
<dbReference type="GO" id="GO:0006772">
    <property type="term" value="P:thiamine metabolic process"/>
    <property type="evidence" value="ECO:0007669"/>
    <property type="project" value="UniProtKB-ARBA"/>
</dbReference>
<dbReference type="GeneID" id="63721933"/>
<dbReference type="OrthoDB" id="37730at2759"/>
<accession>A0A1L9PFH7</accession>
<proteinExistence type="predicted"/>
<organism evidence="2 3">
    <name type="scientific">Aspergillus versicolor CBS 583.65</name>
    <dbReference type="NCBI Taxonomy" id="1036611"/>
    <lineage>
        <taxon>Eukaryota</taxon>
        <taxon>Fungi</taxon>
        <taxon>Dikarya</taxon>
        <taxon>Ascomycota</taxon>
        <taxon>Pezizomycotina</taxon>
        <taxon>Eurotiomycetes</taxon>
        <taxon>Eurotiomycetidae</taxon>
        <taxon>Eurotiales</taxon>
        <taxon>Aspergillaceae</taxon>
        <taxon>Aspergillus</taxon>
        <taxon>Aspergillus subgen. Nidulantes</taxon>
    </lineage>
</organism>
<feature type="domain" description="Thiaminase-2/PQQC" evidence="1">
    <location>
        <begin position="19"/>
        <end position="222"/>
    </location>
</feature>
<dbReference type="InterPro" id="IPR016084">
    <property type="entry name" value="Haem_Oase-like_multi-hlx"/>
</dbReference>
<evidence type="ECO:0000313" key="2">
    <source>
        <dbReference type="EMBL" id="OJJ00260.1"/>
    </source>
</evidence>
<dbReference type="EMBL" id="KV878127">
    <property type="protein sequence ID" value="OJJ00260.1"/>
    <property type="molecule type" value="Genomic_DNA"/>
</dbReference>
<name>A0A1L9PFH7_ASPVE</name>
<dbReference type="AlphaFoldDB" id="A0A1L9PFH7"/>
<dbReference type="Proteomes" id="UP000184073">
    <property type="component" value="Unassembled WGS sequence"/>
</dbReference>
<dbReference type="Pfam" id="PF03070">
    <property type="entry name" value="TENA_THI-4"/>
    <property type="match status" value="1"/>
</dbReference>
<protein>
    <recommendedName>
        <fullName evidence="1">Thiaminase-2/PQQC domain-containing protein</fullName>
    </recommendedName>
</protein>
<dbReference type="RefSeq" id="XP_040666022.1">
    <property type="nucleotide sequence ID" value="XM_040806422.1"/>
</dbReference>
<dbReference type="InterPro" id="IPR053261">
    <property type="entry name" value="Polyketide-peptide_reg"/>
</dbReference>
<gene>
    <name evidence="2" type="ORF">ASPVEDRAFT_127099</name>
</gene>